<evidence type="ECO:0000313" key="1">
    <source>
        <dbReference type="EMBL" id="VAW44904.1"/>
    </source>
</evidence>
<reference evidence="1" key="1">
    <citation type="submission" date="2018-06" db="EMBL/GenBank/DDBJ databases">
        <authorList>
            <person name="Zhirakovskaya E."/>
        </authorList>
    </citation>
    <scope>NUCLEOTIDE SEQUENCE</scope>
</reference>
<organism evidence="1">
    <name type="scientific">hydrothermal vent metagenome</name>
    <dbReference type="NCBI Taxonomy" id="652676"/>
    <lineage>
        <taxon>unclassified sequences</taxon>
        <taxon>metagenomes</taxon>
        <taxon>ecological metagenomes</taxon>
    </lineage>
</organism>
<sequence length="62" mass="7078">MISAISNQGKVRFQIYNGTMNAQLLTGFMKRLIKGAKKKVILTCGYTMPNWLNHGWQSMMRA</sequence>
<name>A0A3B0WMS8_9ZZZZ</name>
<proteinExistence type="predicted"/>
<protein>
    <submittedName>
        <fullName evidence="1">Mobile element protein</fullName>
    </submittedName>
</protein>
<dbReference type="EMBL" id="UOFA01000145">
    <property type="protein sequence ID" value="VAW44904.1"/>
    <property type="molecule type" value="Genomic_DNA"/>
</dbReference>
<dbReference type="AlphaFoldDB" id="A0A3B0WMS8"/>
<gene>
    <name evidence="1" type="ORF">MNBD_GAMMA02-148</name>
</gene>
<accession>A0A3B0WMS8</accession>